<proteinExistence type="predicted"/>
<dbReference type="RefSeq" id="XP_026603112.1">
    <property type="nucleotide sequence ID" value="XM_026748808.1"/>
</dbReference>
<sequence>MSDFATQRTVTNIIADVVQVPKNRVHPGLAFGSAHLNPTDDQLDEIRRRLIDVRSLLLCVRPPAMTTMS</sequence>
<reference evidence="1 2" key="1">
    <citation type="journal article" date="2018" name="IMA Fungus">
        <title>IMA Genome-F 9: Draft genome sequence of Annulohypoxylon stygium, Aspergillus mulundensis, Berkeleyomyces basicola (syn. Thielaviopsis basicola), Ceratocystis smalleyi, two Cercospora beticola strains, Coleophoma cylindrospora, Fusarium fracticaudum, Phialophora cf. hyalina, and Morchella septimelata.</title>
        <authorList>
            <person name="Wingfield B.D."/>
            <person name="Bills G.F."/>
            <person name="Dong Y."/>
            <person name="Huang W."/>
            <person name="Nel W.J."/>
            <person name="Swalarsk-Parry B.S."/>
            <person name="Vaghefi N."/>
            <person name="Wilken P.M."/>
            <person name="An Z."/>
            <person name="de Beer Z.W."/>
            <person name="De Vos L."/>
            <person name="Chen L."/>
            <person name="Duong T.A."/>
            <person name="Gao Y."/>
            <person name="Hammerbacher A."/>
            <person name="Kikkert J.R."/>
            <person name="Li Y."/>
            <person name="Li H."/>
            <person name="Li K."/>
            <person name="Li Q."/>
            <person name="Liu X."/>
            <person name="Ma X."/>
            <person name="Naidoo K."/>
            <person name="Pethybridge S.J."/>
            <person name="Sun J."/>
            <person name="Steenkamp E.T."/>
            <person name="van der Nest M.A."/>
            <person name="van Wyk S."/>
            <person name="Wingfield M.J."/>
            <person name="Xiong C."/>
            <person name="Yue Q."/>
            <person name="Zhang X."/>
        </authorList>
    </citation>
    <scope>NUCLEOTIDE SEQUENCE [LARGE SCALE GENOMIC DNA]</scope>
    <source>
        <strain evidence="1 2">DSM 5745</strain>
    </source>
</reference>
<organism evidence="1 2">
    <name type="scientific">Aspergillus mulundensis</name>
    <dbReference type="NCBI Taxonomy" id="1810919"/>
    <lineage>
        <taxon>Eukaryota</taxon>
        <taxon>Fungi</taxon>
        <taxon>Dikarya</taxon>
        <taxon>Ascomycota</taxon>
        <taxon>Pezizomycotina</taxon>
        <taxon>Eurotiomycetes</taxon>
        <taxon>Eurotiomycetidae</taxon>
        <taxon>Eurotiales</taxon>
        <taxon>Aspergillaceae</taxon>
        <taxon>Aspergillus</taxon>
        <taxon>Aspergillus subgen. Nidulantes</taxon>
    </lineage>
</organism>
<dbReference type="GeneID" id="38117162"/>
<accession>A0A3D8RS66</accession>
<protein>
    <submittedName>
        <fullName evidence="1">Uncharacterized protein</fullName>
    </submittedName>
</protein>
<dbReference type="AlphaFoldDB" id="A0A3D8RS66"/>
<dbReference type="Proteomes" id="UP000256690">
    <property type="component" value="Unassembled WGS sequence"/>
</dbReference>
<keyword evidence="2" id="KW-1185">Reference proteome</keyword>
<dbReference type="EMBL" id="PVWQ01000007">
    <property type="protein sequence ID" value="RDW76800.1"/>
    <property type="molecule type" value="Genomic_DNA"/>
</dbReference>
<gene>
    <name evidence="1" type="ORF">DSM5745_06792</name>
</gene>
<evidence type="ECO:0000313" key="1">
    <source>
        <dbReference type="EMBL" id="RDW76800.1"/>
    </source>
</evidence>
<comment type="caution">
    <text evidence="1">The sequence shown here is derived from an EMBL/GenBank/DDBJ whole genome shotgun (WGS) entry which is preliminary data.</text>
</comment>
<name>A0A3D8RS66_9EURO</name>
<evidence type="ECO:0000313" key="2">
    <source>
        <dbReference type="Proteomes" id="UP000256690"/>
    </source>
</evidence>